<evidence type="ECO:0000313" key="6">
    <source>
        <dbReference type="EMBL" id="MBU3077469.1"/>
    </source>
</evidence>
<dbReference type="Pfam" id="PF00126">
    <property type="entry name" value="HTH_1"/>
    <property type="match status" value="1"/>
</dbReference>
<dbReference type="EMBL" id="JAHKRT010000003">
    <property type="protein sequence ID" value="MBU3077469.1"/>
    <property type="molecule type" value="Genomic_DNA"/>
</dbReference>
<evidence type="ECO:0000259" key="5">
    <source>
        <dbReference type="PROSITE" id="PS50931"/>
    </source>
</evidence>
<reference evidence="6 7" key="1">
    <citation type="submission" date="2021-06" db="EMBL/GenBank/DDBJ databases">
        <title>Sphingomonas sp. XMGL2, whole genome shotgun sequencing project.</title>
        <authorList>
            <person name="Zhao G."/>
            <person name="Shen L."/>
        </authorList>
    </citation>
    <scope>NUCLEOTIDE SEQUENCE [LARGE SCALE GENOMIC DNA]</scope>
    <source>
        <strain evidence="6 7">XMGL2</strain>
    </source>
</reference>
<evidence type="ECO:0000256" key="4">
    <source>
        <dbReference type="ARBA" id="ARBA00023163"/>
    </source>
</evidence>
<keyword evidence="4" id="KW-0804">Transcription</keyword>
<comment type="similarity">
    <text evidence="1">Belongs to the LysR transcriptional regulatory family.</text>
</comment>
<dbReference type="Proteomes" id="UP000776276">
    <property type="component" value="Unassembled WGS sequence"/>
</dbReference>
<evidence type="ECO:0000313" key="7">
    <source>
        <dbReference type="Proteomes" id="UP000776276"/>
    </source>
</evidence>
<feature type="domain" description="HTH lysR-type" evidence="5">
    <location>
        <begin position="1"/>
        <end position="62"/>
    </location>
</feature>
<evidence type="ECO:0000256" key="1">
    <source>
        <dbReference type="ARBA" id="ARBA00009437"/>
    </source>
</evidence>
<dbReference type="PANTHER" id="PTHR30537:SF26">
    <property type="entry name" value="GLYCINE CLEAVAGE SYSTEM TRANSCRIPTIONAL ACTIVATOR"/>
    <property type="match status" value="1"/>
</dbReference>
<dbReference type="Pfam" id="PF03466">
    <property type="entry name" value="LysR_substrate"/>
    <property type="match status" value="1"/>
</dbReference>
<name>A0ABS6BJQ3_9SPHN</name>
<keyword evidence="2" id="KW-0805">Transcription regulation</keyword>
<keyword evidence="7" id="KW-1185">Reference proteome</keyword>
<keyword evidence="3" id="KW-0238">DNA-binding</keyword>
<dbReference type="RefSeq" id="WP_216321972.1">
    <property type="nucleotide sequence ID" value="NZ_JAHKRT010000003.1"/>
</dbReference>
<dbReference type="InterPro" id="IPR000847">
    <property type="entry name" value="LysR_HTH_N"/>
</dbReference>
<dbReference type="InterPro" id="IPR058163">
    <property type="entry name" value="LysR-type_TF_proteobact-type"/>
</dbReference>
<organism evidence="6 7">
    <name type="scientific">Sphingomonas quercus</name>
    <dbReference type="NCBI Taxonomy" id="2842451"/>
    <lineage>
        <taxon>Bacteria</taxon>
        <taxon>Pseudomonadati</taxon>
        <taxon>Pseudomonadota</taxon>
        <taxon>Alphaproteobacteria</taxon>
        <taxon>Sphingomonadales</taxon>
        <taxon>Sphingomonadaceae</taxon>
        <taxon>Sphingomonas</taxon>
    </lineage>
</organism>
<dbReference type="PANTHER" id="PTHR30537">
    <property type="entry name" value="HTH-TYPE TRANSCRIPTIONAL REGULATOR"/>
    <property type="match status" value="1"/>
</dbReference>
<dbReference type="InterPro" id="IPR005119">
    <property type="entry name" value="LysR_subst-bd"/>
</dbReference>
<proteinExistence type="inferred from homology"/>
<protein>
    <submittedName>
        <fullName evidence="6">LysR family transcriptional regulator</fullName>
    </submittedName>
</protein>
<evidence type="ECO:0000256" key="3">
    <source>
        <dbReference type="ARBA" id="ARBA00023125"/>
    </source>
</evidence>
<accession>A0ABS6BJQ3</accession>
<comment type="caution">
    <text evidence="6">The sequence shown here is derived from an EMBL/GenBank/DDBJ whole genome shotgun (WGS) entry which is preliminary data.</text>
</comment>
<gene>
    <name evidence="6" type="ORF">KOF26_06265</name>
</gene>
<dbReference type="PROSITE" id="PS50931">
    <property type="entry name" value="HTH_LYSR"/>
    <property type="match status" value="1"/>
</dbReference>
<evidence type="ECO:0000256" key="2">
    <source>
        <dbReference type="ARBA" id="ARBA00023015"/>
    </source>
</evidence>
<sequence>MTAPSHLKSLQAVELAVRTGSLVSAADILAITPAAAGQRVKALEDFLGIELLRRGRHGIEPTAGLLAALPHLREGFAAIEAASAALELQRGHDLHITAPADFAELWLAPRMAAFRAGLPQLRVSINGSGDAKPGTGRADCEILLAGPEAAGAGDGDLLFHDMVLPLCSPANAERIRTRDAATRLEGFPLLHVDVYEGDPVDLSWPAWFARHGIARTASERGMRYRRIAGALDAIGADAGVALCGVALIADRLAAGAVALPYPDLPGERTGQAYVARYRIGGRARATSSACATGWQSRRRGRRPRWANGPRSAERSAAALLRRLRPAFRLAFGLLFFLGGAERGVTIGSADAGVHVDAPDVGMRPGRRRLGHGGPPLRQTRRRVSRMMTTITSRMRMPPLG</sequence>